<dbReference type="InterPro" id="IPR036945">
    <property type="entry name" value="DAGK_sf"/>
</dbReference>
<proteinExistence type="inferred from homology"/>
<comment type="subcellular location">
    <subcellularLocation>
        <location evidence="1">Cell membrane</location>
        <topology evidence="1">Multi-pass membrane protein</topology>
    </subcellularLocation>
</comment>
<dbReference type="Gene3D" id="1.10.287.3610">
    <property type="match status" value="1"/>
</dbReference>
<keyword evidence="9" id="KW-0067">ATP-binding</keyword>
<evidence type="ECO:0000256" key="9">
    <source>
        <dbReference type="ARBA" id="ARBA00022840"/>
    </source>
</evidence>
<evidence type="ECO:0000256" key="8">
    <source>
        <dbReference type="ARBA" id="ARBA00022777"/>
    </source>
</evidence>
<dbReference type="EMBL" id="JBHTGR010000057">
    <property type="protein sequence ID" value="MFC7748066.1"/>
    <property type="molecule type" value="Genomic_DNA"/>
</dbReference>
<evidence type="ECO:0000256" key="4">
    <source>
        <dbReference type="ARBA" id="ARBA00022516"/>
    </source>
</evidence>
<evidence type="ECO:0000313" key="17">
    <source>
        <dbReference type="Proteomes" id="UP001596620"/>
    </source>
</evidence>
<dbReference type="RefSeq" id="WP_382360947.1">
    <property type="nucleotide sequence ID" value="NZ_JBHTGR010000057.1"/>
</dbReference>
<keyword evidence="8 16" id="KW-0418">Kinase</keyword>
<comment type="similarity">
    <text evidence="2">Belongs to the bacterial diacylglycerol kinase family.</text>
</comment>
<evidence type="ECO:0000256" key="11">
    <source>
        <dbReference type="ARBA" id="ARBA00023098"/>
    </source>
</evidence>
<dbReference type="InterPro" id="IPR033717">
    <property type="entry name" value="UDPK"/>
</dbReference>
<keyword evidence="7" id="KW-0547">Nucleotide-binding</keyword>
<feature type="transmembrane region" description="Helical" evidence="15">
    <location>
        <begin position="53"/>
        <end position="73"/>
    </location>
</feature>
<keyword evidence="6 15" id="KW-0812">Transmembrane</keyword>
<evidence type="ECO:0000256" key="7">
    <source>
        <dbReference type="ARBA" id="ARBA00022741"/>
    </source>
</evidence>
<dbReference type="Proteomes" id="UP001596620">
    <property type="component" value="Unassembled WGS sequence"/>
</dbReference>
<evidence type="ECO:0000256" key="6">
    <source>
        <dbReference type="ARBA" id="ARBA00022692"/>
    </source>
</evidence>
<gene>
    <name evidence="16" type="ORF">ACFQU8_12795</name>
</gene>
<evidence type="ECO:0000256" key="13">
    <source>
        <dbReference type="ARBA" id="ARBA00023209"/>
    </source>
</evidence>
<keyword evidence="4" id="KW-0444">Lipid biosynthesis</keyword>
<reference evidence="17" key="1">
    <citation type="journal article" date="2019" name="Int. J. Syst. Evol. Microbiol.">
        <title>The Global Catalogue of Microorganisms (GCM) 10K type strain sequencing project: providing services to taxonomists for standard genome sequencing and annotation.</title>
        <authorList>
            <consortium name="The Broad Institute Genomics Platform"/>
            <consortium name="The Broad Institute Genome Sequencing Center for Infectious Disease"/>
            <person name="Wu L."/>
            <person name="Ma J."/>
        </authorList>
    </citation>
    <scope>NUCLEOTIDE SEQUENCE [LARGE SCALE GENOMIC DNA]</scope>
    <source>
        <strain evidence="17">JCM 30234</strain>
    </source>
</reference>
<keyword evidence="17" id="KW-1185">Reference proteome</keyword>
<sequence>MNDNHTKSVIGLFQAYNGLKETFRTERNFRIHSIVALAVIAAGFALHLPLIKWAFISLLIGLVLTAELFNTAVEKMLDYLRPNIHPQAKVIKDIAAGAVLISAIAAAVAGIIIFLPELG</sequence>
<evidence type="ECO:0000256" key="14">
    <source>
        <dbReference type="ARBA" id="ARBA00023264"/>
    </source>
</evidence>
<evidence type="ECO:0000256" key="15">
    <source>
        <dbReference type="SAM" id="Phobius"/>
    </source>
</evidence>
<evidence type="ECO:0000256" key="1">
    <source>
        <dbReference type="ARBA" id="ARBA00004651"/>
    </source>
</evidence>
<evidence type="ECO:0000256" key="2">
    <source>
        <dbReference type="ARBA" id="ARBA00005967"/>
    </source>
</evidence>
<keyword evidence="10 15" id="KW-1133">Transmembrane helix</keyword>
<accession>A0ABW2UW12</accession>
<keyword evidence="13" id="KW-0594">Phospholipid biosynthesis</keyword>
<evidence type="ECO:0000256" key="12">
    <source>
        <dbReference type="ARBA" id="ARBA00023136"/>
    </source>
</evidence>
<evidence type="ECO:0000256" key="3">
    <source>
        <dbReference type="ARBA" id="ARBA00022475"/>
    </source>
</evidence>
<keyword evidence="11" id="KW-0443">Lipid metabolism</keyword>
<feature type="transmembrane region" description="Helical" evidence="15">
    <location>
        <begin position="94"/>
        <end position="115"/>
    </location>
</feature>
<keyword evidence="12 15" id="KW-0472">Membrane</keyword>
<evidence type="ECO:0000256" key="10">
    <source>
        <dbReference type="ARBA" id="ARBA00022989"/>
    </source>
</evidence>
<evidence type="ECO:0000313" key="16">
    <source>
        <dbReference type="EMBL" id="MFC7748066.1"/>
    </source>
</evidence>
<feature type="transmembrane region" description="Helical" evidence="15">
    <location>
        <begin position="29"/>
        <end position="47"/>
    </location>
</feature>
<organism evidence="16 17">
    <name type="scientific">Lentibacillus kimchii</name>
    <dbReference type="NCBI Taxonomy" id="1542911"/>
    <lineage>
        <taxon>Bacteria</taxon>
        <taxon>Bacillati</taxon>
        <taxon>Bacillota</taxon>
        <taxon>Bacilli</taxon>
        <taxon>Bacillales</taxon>
        <taxon>Bacillaceae</taxon>
        <taxon>Lentibacillus</taxon>
    </lineage>
</organism>
<evidence type="ECO:0000256" key="5">
    <source>
        <dbReference type="ARBA" id="ARBA00022679"/>
    </source>
</evidence>
<keyword evidence="3" id="KW-1003">Cell membrane</keyword>
<dbReference type="EC" id="2.7.1.-" evidence="16"/>
<dbReference type="InterPro" id="IPR000829">
    <property type="entry name" value="DAGK"/>
</dbReference>
<keyword evidence="5 16" id="KW-0808">Transferase</keyword>
<dbReference type="PANTHER" id="PTHR34299">
    <property type="entry name" value="DIACYLGLYCEROL KINASE"/>
    <property type="match status" value="1"/>
</dbReference>
<dbReference type="Pfam" id="PF01219">
    <property type="entry name" value="DAGK_prokar"/>
    <property type="match status" value="1"/>
</dbReference>
<comment type="caution">
    <text evidence="16">The sequence shown here is derived from an EMBL/GenBank/DDBJ whole genome shotgun (WGS) entry which is preliminary data.</text>
</comment>
<dbReference type="CDD" id="cd14265">
    <property type="entry name" value="UDPK_IM_like"/>
    <property type="match status" value="1"/>
</dbReference>
<keyword evidence="14" id="KW-1208">Phospholipid metabolism</keyword>
<dbReference type="PANTHER" id="PTHR34299:SF1">
    <property type="entry name" value="DIACYLGLYCEROL KINASE"/>
    <property type="match status" value="1"/>
</dbReference>
<protein>
    <submittedName>
        <fullName evidence="16">Diacylglycerol kinase family protein</fullName>
        <ecNumber evidence="16">2.7.1.-</ecNumber>
    </submittedName>
</protein>
<dbReference type="GO" id="GO:0016301">
    <property type="term" value="F:kinase activity"/>
    <property type="evidence" value="ECO:0007669"/>
    <property type="project" value="UniProtKB-KW"/>
</dbReference>
<name>A0ABW2UW12_9BACI</name>